<accession>A0A9P7EX07</accession>
<dbReference type="EMBL" id="JABBWM010000087">
    <property type="protein sequence ID" value="KAG2092941.1"/>
    <property type="molecule type" value="Genomic_DNA"/>
</dbReference>
<organism evidence="2 3">
    <name type="scientific">Suillus discolor</name>
    <dbReference type="NCBI Taxonomy" id="1912936"/>
    <lineage>
        <taxon>Eukaryota</taxon>
        <taxon>Fungi</taxon>
        <taxon>Dikarya</taxon>
        <taxon>Basidiomycota</taxon>
        <taxon>Agaricomycotina</taxon>
        <taxon>Agaricomycetes</taxon>
        <taxon>Agaricomycetidae</taxon>
        <taxon>Boletales</taxon>
        <taxon>Suillineae</taxon>
        <taxon>Suillaceae</taxon>
        <taxon>Suillus</taxon>
    </lineage>
</organism>
<dbReference type="RefSeq" id="XP_041287032.1">
    <property type="nucleotide sequence ID" value="XM_041434280.1"/>
</dbReference>
<feature type="region of interest" description="Disordered" evidence="1">
    <location>
        <begin position="1194"/>
        <end position="1220"/>
    </location>
</feature>
<proteinExistence type="predicted"/>
<protein>
    <submittedName>
        <fullName evidence="2">Uncharacterized protein</fullName>
    </submittedName>
</protein>
<gene>
    <name evidence="2" type="ORF">F5147DRAFT_657553</name>
</gene>
<dbReference type="Proteomes" id="UP000823399">
    <property type="component" value="Unassembled WGS sequence"/>
</dbReference>
<comment type="caution">
    <text evidence="2">The sequence shown here is derived from an EMBL/GenBank/DDBJ whole genome shotgun (WGS) entry which is preliminary data.</text>
</comment>
<dbReference type="GeneID" id="64696539"/>
<feature type="compositionally biased region" description="Low complexity" evidence="1">
    <location>
        <begin position="819"/>
        <end position="831"/>
    </location>
</feature>
<feature type="region of interest" description="Disordered" evidence="1">
    <location>
        <begin position="40"/>
        <end position="105"/>
    </location>
</feature>
<evidence type="ECO:0000313" key="2">
    <source>
        <dbReference type="EMBL" id="KAG2092941.1"/>
    </source>
</evidence>
<reference evidence="2" key="1">
    <citation type="journal article" date="2020" name="New Phytol.">
        <title>Comparative genomics reveals dynamic genome evolution in host specialist ectomycorrhizal fungi.</title>
        <authorList>
            <person name="Lofgren L.A."/>
            <person name="Nguyen N.H."/>
            <person name="Vilgalys R."/>
            <person name="Ruytinx J."/>
            <person name="Liao H.L."/>
            <person name="Branco S."/>
            <person name="Kuo A."/>
            <person name="LaButti K."/>
            <person name="Lipzen A."/>
            <person name="Andreopoulos W."/>
            <person name="Pangilinan J."/>
            <person name="Riley R."/>
            <person name="Hundley H."/>
            <person name="Na H."/>
            <person name="Barry K."/>
            <person name="Grigoriev I.V."/>
            <person name="Stajich J.E."/>
            <person name="Kennedy P.G."/>
        </authorList>
    </citation>
    <scope>NUCLEOTIDE SEQUENCE</scope>
    <source>
        <strain evidence="2">FC423</strain>
    </source>
</reference>
<dbReference type="AlphaFoldDB" id="A0A9P7EX07"/>
<dbReference type="OrthoDB" id="2906821at2759"/>
<evidence type="ECO:0000313" key="3">
    <source>
        <dbReference type="Proteomes" id="UP000823399"/>
    </source>
</evidence>
<sequence length="1268" mass="139698">MYSITQFHAHTHSDFPASYETSAPIRNEAHIATLYQATDFVGSDPNTDSPASGHSNSPDIDFNVQLSDDTTHTAYPEDFPNLSPPSRGPSSYWGRSDSDSQCSSSVPDLEIDIEEQLLLNTPDSLYNIYMAKVLAVTIGLAHVQDVARTYAEQIKQLKLQLNDSRKYMSALMQLDDYNRLLMAIINVALCNGASIRQIVNKLDDALEGAYHPRGYDATDLDIATLVYRLGGRQLLFTLNQKLAIPSLRTLRTRAVFTVITPTIGTIHNEHFDNNIHAVIRSSRTESVLCGVSLMIDEIALEEMAVHFSKYNKVGGLCWKHSHLVDPVLRTYESAVNIAQKIHDSHVHLGKELAVMGASCFGRDEIFPILAAPTCKSENPNDMEQILTKAIDRWNATGVAAQVGPVWSVATDGNATCRAAGHRLFVKSLLSESSDLYGTLINMPGLNLFTGDNEAYALSFDLPRVSYSITVASLTRSVTKLLYPDDPQDVPRAVELMFAIIKFSKSQHAIVNDSFSTDIDTRADLQSIALLSALLESILLPFTNLSLSLSEQFMLLSRYSHLAFAFFHTHRRSFMSYQLYYDLQTMVKNSAFCLAKQQALDPHAPFFLGDVGDDPLEILFSRTCMIGGHNSASSYAQALDRLGAAKDIDAVFRRHPELDPGHWRLKLTRQEGVDHINREVWKDDIISGRCDLPLAWRNSHDAALSILTMSQLQPTHYSFRELFSVPGVDMLRPFGQNRYLGMTIDNDLEDTSEVPNIPPPVVIAPPSQCLETVLVDEDHDHTDHAVAGLGVLAGGDDDEEMMLTFQESLIDKSFTDVPAPSSSSQHISHDPSTPALPQGPGIHPEDYLLYKGQWIHKQTICCLVINKDFISKSLNRLERVRGGYTKVNKHVNVSAGCITDHNLFLVRDIFLTVLHSGHTLSIGVLRSTTASLNNISRVSINVTMMKALRTTAKITSQLLSLVATDPSSDGSQLFLWDGGYIKAHSIIQGTSEYTKHVVMVTVPGSLIEPVNPEAIFIRLRDDVNTDKFTQVNGGQTCELLWAKANKLKVNLMSIVAVISSDPNIFPYRLADGTPAVISVEASSQLTASEGELILHAHVASAVVLECLSAPSELRYQAVGRPPGKQDPGKSTRKVPMLPVEAVWRYNMTAHILGQHEEFAVPGHREAGVPLPGASRIPKDCWQPSYGDLSEQDKENIPVASGSRPKCPTLESAGSLPRASKRARTSLQLMTVMLSRWGGDPSEVTSGKEAWLLVKSLCPYDEPASESSQV</sequence>
<name>A0A9P7EX07_9AGAM</name>
<evidence type="ECO:0000256" key="1">
    <source>
        <dbReference type="SAM" id="MobiDB-lite"/>
    </source>
</evidence>
<feature type="compositionally biased region" description="Polar residues" evidence="1">
    <location>
        <begin position="44"/>
        <end position="68"/>
    </location>
</feature>
<feature type="region of interest" description="Disordered" evidence="1">
    <location>
        <begin position="816"/>
        <end position="837"/>
    </location>
</feature>
<keyword evidence="3" id="KW-1185">Reference proteome</keyword>